<gene>
    <name evidence="1" type="ORF">ADICYQ_5834</name>
</gene>
<evidence type="ECO:0000313" key="2">
    <source>
        <dbReference type="Proteomes" id="UP000014974"/>
    </source>
</evidence>
<evidence type="ECO:0000313" key="1">
    <source>
        <dbReference type="EMBL" id="EPR65301.1"/>
    </source>
</evidence>
<accession>S7V5Z8</accession>
<dbReference type="EC" id="2.3.1.-" evidence="1"/>
<dbReference type="STRING" id="641524.ADICYQ_5834"/>
<keyword evidence="1" id="KW-0012">Acyltransferase</keyword>
<dbReference type="EMBL" id="ATNM01000197">
    <property type="protein sequence ID" value="EPR65301.1"/>
    <property type="molecule type" value="Genomic_DNA"/>
</dbReference>
<name>S7V5Z8_9BACT</name>
<keyword evidence="1" id="KW-0808">Transferase</keyword>
<dbReference type="GO" id="GO:0016746">
    <property type="term" value="F:acyltransferase activity"/>
    <property type="evidence" value="ECO:0007669"/>
    <property type="project" value="UniProtKB-KW"/>
</dbReference>
<dbReference type="eggNOG" id="COG1696">
    <property type="taxonomic scope" value="Bacteria"/>
</dbReference>
<organism evidence="1 2">
    <name type="scientific">Cyclobacterium qasimii M12-11B</name>
    <dbReference type="NCBI Taxonomy" id="641524"/>
    <lineage>
        <taxon>Bacteria</taxon>
        <taxon>Pseudomonadati</taxon>
        <taxon>Bacteroidota</taxon>
        <taxon>Cytophagia</taxon>
        <taxon>Cytophagales</taxon>
        <taxon>Cyclobacteriaceae</taxon>
        <taxon>Cyclobacterium</taxon>
    </lineage>
</organism>
<dbReference type="AlphaFoldDB" id="S7V5Z8"/>
<sequence length="59" mass="7043">MKLQNFLIVAASYLFYGWWDWRFLSLILFSTVVDYAIGNRLKIEGNPTKGKFYFIQVFL</sequence>
<dbReference type="PATRIC" id="fig|641524.5.peg.5787"/>
<comment type="caution">
    <text evidence="1">The sequence shown here is derived from an EMBL/GenBank/DDBJ whole genome shotgun (WGS) entry which is preliminary data.</text>
</comment>
<proteinExistence type="predicted"/>
<protein>
    <submittedName>
        <fullName evidence="1">Putative poly(Beta-D-mannuronate) O-acetylase</fullName>
        <ecNumber evidence="1">2.3.1.-</ecNumber>
    </submittedName>
</protein>
<dbReference type="Proteomes" id="UP000014974">
    <property type="component" value="Unassembled WGS sequence"/>
</dbReference>
<reference evidence="1 2" key="1">
    <citation type="journal article" date="2013" name="Genome Announc.">
        <title>Draft Genome Sequence of Cyclobacterium qasimii Strain M12-11BT, Isolated from Arctic Marine Sediment.</title>
        <authorList>
            <person name="Shivaji S."/>
            <person name="Ara S."/>
            <person name="Singh A."/>
            <person name="Kumar Pinnaka A."/>
        </authorList>
    </citation>
    <scope>NUCLEOTIDE SEQUENCE [LARGE SCALE GENOMIC DNA]</scope>
    <source>
        <strain evidence="1 2">M12-11B</strain>
    </source>
</reference>